<evidence type="ECO:0000256" key="9">
    <source>
        <dbReference type="ARBA" id="ARBA00023329"/>
    </source>
</evidence>
<dbReference type="Proteomes" id="UP001274896">
    <property type="component" value="Unassembled WGS sequence"/>
</dbReference>
<dbReference type="Pfam" id="PF06818">
    <property type="entry name" value="Fez1"/>
    <property type="match status" value="2"/>
</dbReference>
<accession>A0AAE0QN19</accession>
<evidence type="ECO:0000256" key="5">
    <source>
        <dbReference type="ARBA" id="ARBA00022473"/>
    </source>
</evidence>
<keyword evidence="7 10" id="KW-0175">Coiled coil</keyword>
<gene>
    <name evidence="12" type="ORF">QTP70_014659</name>
</gene>
<evidence type="ECO:0008006" key="14">
    <source>
        <dbReference type="Google" id="ProtNLM"/>
    </source>
</evidence>
<dbReference type="GO" id="GO:0030425">
    <property type="term" value="C:dendrite"/>
    <property type="evidence" value="ECO:0007669"/>
    <property type="project" value="UniProtKB-SubCell"/>
</dbReference>
<keyword evidence="6" id="KW-0524">Neurogenesis</keyword>
<evidence type="ECO:0000256" key="11">
    <source>
        <dbReference type="SAM" id="MobiDB-lite"/>
    </source>
</evidence>
<dbReference type="GO" id="GO:0031410">
    <property type="term" value="C:cytoplasmic vesicle"/>
    <property type="evidence" value="ECO:0007669"/>
    <property type="project" value="UniProtKB-SubCell"/>
</dbReference>
<feature type="compositionally biased region" description="Low complexity" evidence="11">
    <location>
        <begin position="230"/>
        <end position="251"/>
    </location>
</feature>
<dbReference type="InterPro" id="IPR033571">
    <property type="entry name" value="N4BP3"/>
</dbReference>
<evidence type="ECO:0000256" key="2">
    <source>
        <dbReference type="ARBA" id="ARBA00004489"/>
    </source>
</evidence>
<reference evidence="12" key="1">
    <citation type="submission" date="2023-06" db="EMBL/GenBank/DDBJ databases">
        <title>Male Hemibagrus guttatus genome.</title>
        <authorList>
            <person name="Bian C."/>
        </authorList>
    </citation>
    <scope>NUCLEOTIDE SEQUENCE</scope>
    <source>
        <strain evidence="12">Male_cb2023</strain>
        <tissue evidence="12">Muscle</tissue>
    </source>
</reference>
<dbReference type="PANTHER" id="PTHR32274">
    <property type="entry name" value="NEDD4-BINDING PROTEIN 3"/>
    <property type="match status" value="1"/>
</dbReference>
<name>A0AAE0QN19_9TELE</name>
<keyword evidence="13" id="KW-1185">Reference proteome</keyword>
<feature type="region of interest" description="Disordered" evidence="11">
    <location>
        <begin position="230"/>
        <end position="280"/>
    </location>
</feature>
<evidence type="ECO:0000256" key="10">
    <source>
        <dbReference type="SAM" id="Coils"/>
    </source>
</evidence>
<feature type="coiled-coil region" evidence="10">
    <location>
        <begin position="327"/>
        <end position="361"/>
    </location>
</feature>
<feature type="coiled-coil region" evidence="10">
    <location>
        <begin position="467"/>
        <end position="515"/>
    </location>
</feature>
<evidence type="ECO:0000256" key="1">
    <source>
        <dbReference type="ARBA" id="ARBA00004279"/>
    </source>
</evidence>
<dbReference type="PANTHER" id="PTHR32274:SF1">
    <property type="entry name" value="NEDD4-BINDING PROTEIN 3"/>
    <property type="match status" value="1"/>
</dbReference>
<sequence length="642" mass="71990">MVCVISEELLVFFQKFPQEYCISKCQYGSCIEDTSLARGDLFFGQEHTNQLSGDSQSFRKFLKPDPSKSISAIYPSSSLASADCVMGSVGSLIEKHGVAPTKVSKAVPQVPQRQSNGQNRKGFSQRELLNYLNITKKEPKAGKHIVFGNSSIKREHSREEENLYAKVYHKDGKEVDLGKNSLPIGGKFDKPRLRSSAFKPVTPKSFSSMQNLYPSKSEELMNGKHSFYSKTTSKSLSTSSSSSSPSRVGTSVNKGVLAVPHEEETASDSGHNSMSSLPSYRPPFRTHLGQISASMGHIEHIGSLERTTAGMVGVPALSTAPESYELSHSLEDVVKDLEERLQEKEHELWQMRRNLDESEDAIAQVSAHRQEVFEGKQRLWEKEVSELKQLYTTKLRQVSQHSQRSQRALQLQLYKAQHERSRAQDELNTLRRKYQSLQKQGGAGRSHELQPQLEETQWEVCQKAGEISLLKQQLKDSQAEVTQKLSEIFLLKTQLRELRQELSTKDSQLDALQVALQAALRKCSLGKSVQNLSSHQIPGEDSGPSSATEDRLRAELLLERRQSEAQASAFDAERSTWQLEKEKVLRYQRELQASYLEMFHKNESLERELQQLRGGGAGAVVGGALAEPSGLPWIERIESSEI</sequence>
<feature type="region of interest" description="Disordered" evidence="11">
    <location>
        <begin position="175"/>
        <end position="210"/>
    </location>
</feature>
<dbReference type="EMBL" id="JAUCMX010000013">
    <property type="protein sequence ID" value="KAK3526070.1"/>
    <property type="molecule type" value="Genomic_DNA"/>
</dbReference>
<feature type="compositionally biased region" description="Polar residues" evidence="11">
    <location>
        <begin position="267"/>
        <end position="278"/>
    </location>
</feature>
<comment type="subcellular location">
    <subcellularLocation>
        <location evidence="2">Cell projection</location>
        <location evidence="2">Axon</location>
    </subcellularLocation>
    <subcellularLocation>
        <location evidence="1">Cell projection</location>
        <location evidence="1">Dendrite</location>
    </subcellularLocation>
    <subcellularLocation>
        <location evidence="3">Cytoplasmic vesicle</location>
    </subcellularLocation>
</comment>
<evidence type="ECO:0000256" key="6">
    <source>
        <dbReference type="ARBA" id="ARBA00022902"/>
    </source>
</evidence>
<dbReference type="GO" id="GO:0030424">
    <property type="term" value="C:axon"/>
    <property type="evidence" value="ECO:0007669"/>
    <property type="project" value="UniProtKB-SubCell"/>
</dbReference>
<evidence type="ECO:0000256" key="4">
    <source>
        <dbReference type="ARBA" id="ARBA00010640"/>
    </source>
</evidence>
<feature type="coiled-coil region" evidence="10">
    <location>
        <begin position="413"/>
        <end position="440"/>
    </location>
</feature>
<keyword evidence="8" id="KW-0966">Cell projection</keyword>
<comment type="caution">
    <text evidence="12">The sequence shown here is derived from an EMBL/GenBank/DDBJ whole genome shotgun (WGS) entry which is preliminary data.</text>
</comment>
<proteinExistence type="inferred from homology"/>
<evidence type="ECO:0000256" key="3">
    <source>
        <dbReference type="ARBA" id="ARBA00004541"/>
    </source>
</evidence>
<keyword evidence="5" id="KW-0217">Developmental protein</keyword>
<dbReference type="AlphaFoldDB" id="A0AAE0QN19"/>
<dbReference type="GO" id="GO:0007399">
    <property type="term" value="P:nervous system development"/>
    <property type="evidence" value="ECO:0007669"/>
    <property type="project" value="UniProtKB-KW"/>
</dbReference>
<keyword evidence="9" id="KW-0968">Cytoplasmic vesicle</keyword>
<evidence type="ECO:0000256" key="7">
    <source>
        <dbReference type="ARBA" id="ARBA00023054"/>
    </source>
</evidence>
<evidence type="ECO:0000313" key="13">
    <source>
        <dbReference type="Proteomes" id="UP001274896"/>
    </source>
</evidence>
<evidence type="ECO:0000313" key="12">
    <source>
        <dbReference type="EMBL" id="KAK3526070.1"/>
    </source>
</evidence>
<evidence type="ECO:0000256" key="8">
    <source>
        <dbReference type="ARBA" id="ARBA00023273"/>
    </source>
</evidence>
<organism evidence="12 13">
    <name type="scientific">Hemibagrus guttatus</name>
    <dbReference type="NCBI Taxonomy" id="175788"/>
    <lineage>
        <taxon>Eukaryota</taxon>
        <taxon>Metazoa</taxon>
        <taxon>Chordata</taxon>
        <taxon>Craniata</taxon>
        <taxon>Vertebrata</taxon>
        <taxon>Euteleostomi</taxon>
        <taxon>Actinopterygii</taxon>
        <taxon>Neopterygii</taxon>
        <taxon>Teleostei</taxon>
        <taxon>Ostariophysi</taxon>
        <taxon>Siluriformes</taxon>
        <taxon>Bagridae</taxon>
        <taxon>Hemibagrus</taxon>
    </lineage>
</organism>
<protein>
    <recommendedName>
        <fullName evidence="14">NEDD4 binding protein 3</fullName>
    </recommendedName>
</protein>
<comment type="similarity">
    <text evidence="4">Belongs to the N4BP3 family.</text>
</comment>